<evidence type="ECO:0000313" key="7">
    <source>
        <dbReference type="Proteomes" id="UP001162741"/>
    </source>
</evidence>
<feature type="transmembrane region" description="Helical" evidence="5">
    <location>
        <begin position="97"/>
        <end position="115"/>
    </location>
</feature>
<evidence type="ECO:0000256" key="3">
    <source>
        <dbReference type="ARBA" id="ARBA00022989"/>
    </source>
</evidence>
<dbReference type="InterPro" id="IPR032808">
    <property type="entry name" value="DoxX"/>
</dbReference>
<evidence type="ECO:0000313" key="6">
    <source>
        <dbReference type="EMBL" id="UYQ95686.1"/>
    </source>
</evidence>
<dbReference type="EMBL" id="CP107006">
    <property type="protein sequence ID" value="UYQ95686.1"/>
    <property type="molecule type" value="Genomic_DNA"/>
</dbReference>
<sequence length="135" mass="14555">MKKAKILYWIFNGLFAALMLGTALPDVFPGEASVAAFAIMQLPAYLLPFLAVAKILGVVAIVIPGFPRVKEWAYAGLMIDLVGAAYCIMAAGFPAVYWIGMALPLALGAAAYLSYHYKLKVREQHAGQVFEVGMV</sequence>
<feature type="transmembrane region" description="Helical" evidence="5">
    <location>
        <begin position="72"/>
        <end position="91"/>
    </location>
</feature>
<comment type="subcellular location">
    <subcellularLocation>
        <location evidence="1">Membrane</location>
        <topology evidence="1">Multi-pass membrane protein</topology>
    </subcellularLocation>
</comment>
<evidence type="ECO:0000256" key="4">
    <source>
        <dbReference type="ARBA" id="ARBA00023136"/>
    </source>
</evidence>
<keyword evidence="7" id="KW-1185">Reference proteome</keyword>
<organism evidence="6 7">
    <name type="scientific">Chitinophaga horti</name>
    <dbReference type="NCBI Taxonomy" id="2920382"/>
    <lineage>
        <taxon>Bacteria</taxon>
        <taxon>Pseudomonadati</taxon>
        <taxon>Bacteroidota</taxon>
        <taxon>Chitinophagia</taxon>
        <taxon>Chitinophagales</taxon>
        <taxon>Chitinophagaceae</taxon>
        <taxon>Chitinophaga</taxon>
    </lineage>
</organism>
<keyword evidence="2 5" id="KW-0812">Transmembrane</keyword>
<name>A0ABY6J8N5_9BACT</name>
<dbReference type="Pfam" id="PF13564">
    <property type="entry name" value="DoxX_2"/>
    <property type="match status" value="1"/>
</dbReference>
<gene>
    <name evidence="6" type="ORF">MKQ68_11290</name>
</gene>
<evidence type="ECO:0000256" key="1">
    <source>
        <dbReference type="ARBA" id="ARBA00004141"/>
    </source>
</evidence>
<feature type="transmembrane region" description="Helical" evidence="5">
    <location>
        <begin position="7"/>
        <end position="24"/>
    </location>
</feature>
<accession>A0ABY6J8N5</accession>
<dbReference type="InterPro" id="IPR016944">
    <property type="entry name" value="UCP030066"/>
</dbReference>
<dbReference type="Proteomes" id="UP001162741">
    <property type="component" value="Chromosome"/>
</dbReference>
<reference evidence="6" key="1">
    <citation type="submission" date="2022-10" db="EMBL/GenBank/DDBJ databases">
        <title>Chitinophaga sp. nov., isolated from soil.</title>
        <authorList>
            <person name="Jeon C.O."/>
        </authorList>
    </citation>
    <scope>NUCLEOTIDE SEQUENCE</scope>
    <source>
        <strain evidence="6">R8</strain>
    </source>
</reference>
<keyword evidence="4 5" id="KW-0472">Membrane</keyword>
<keyword evidence="3 5" id="KW-1133">Transmembrane helix</keyword>
<dbReference type="PIRSF" id="PIRSF030066">
    <property type="entry name" value="UCP030066"/>
    <property type="match status" value="1"/>
</dbReference>
<feature type="transmembrane region" description="Helical" evidence="5">
    <location>
        <begin position="44"/>
        <end position="65"/>
    </location>
</feature>
<dbReference type="RefSeq" id="WP_264283383.1">
    <property type="nucleotide sequence ID" value="NZ_CP107006.1"/>
</dbReference>
<evidence type="ECO:0000256" key="5">
    <source>
        <dbReference type="SAM" id="Phobius"/>
    </source>
</evidence>
<protein>
    <submittedName>
        <fullName evidence="6">DoxX family protein</fullName>
    </submittedName>
</protein>
<proteinExistence type="predicted"/>
<evidence type="ECO:0000256" key="2">
    <source>
        <dbReference type="ARBA" id="ARBA00022692"/>
    </source>
</evidence>